<dbReference type="AlphaFoldDB" id="A0A835V8M9"/>
<dbReference type="OrthoDB" id="29145at2759"/>
<dbReference type="EMBL" id="JADCNL010000003">
    <property type="protein sequence ID" value="KAG0487825.1"/>
    <property type="molecule type" value="Genomic_DNA"/>
</dbReference>
<dbReference type="Proteomes" id="UP000636800">
    <property type="component" value="Chromosome 3"/>
</dbReference>
<evidence type="ECO:0000313" key="1">
    <source>
        <dbReference type="EMBL" id="KAG0487825.1"/>
    </source>
</evidence>
<name>A0A835V8M9_VANPL</name>
<comment type="caution">
    <text evidence="1">The sequence shown here is derived from an EMBL/GenBank/DDBJ whole genome shotgun (WGS) entry which is preliminary data.</text>
</comment>
<sequence>MCRTGLPPGHRLHPSSVNHGSTAVGDGIGFSAAHKAVFTRVVTYPRWSYRAVDSPRVFHWRPDRWIEIFTTRNGRASLIEMEVSRDREAFKCRHMERKADNTQQ</sequence>
<proteinExistence type="predicted"/>
<keyword evidence="2" id="KW-1185">Reference proteome</keyword>
<protein>
    <submittedName>
        <fullName evidence="1">Uncharacterized protein</fullName>
    </submittedName>
</protein>
<reference evidence="1 2" key="1">
    <citation type="journal article" date="2020" name="Nat. Food">
        <title>A phased Vanilla planifolia genome enables genetic improvement of flavour and production.</title>
        <authorList>
            <person name="Hasing T."/>
            <person name="Tang H."/>
            <person name="Brym M."/>
            <person name="Khazi F."/>
            <person name="Huang T."/>
            <person name="Chambers A.H."/>
        </authorList>
    </citation>
    <scope>NUCLEOTIDE SEQUENCE [LARGE SCALE GENOMIC DNA]</scope>
    <source>
        <tissue evidence="1">Leaf</tissue>
    </source>
</reference>
<evidence type="ECO:0000313" key="2">
    <source>
        <dbReference type="Proteomes" id="UP000636800"/>
    </source>
</evidence>
<gene>
    <name evidence="1" type="ORF">HPP92_006636</name>
</gene>
<accession>A0A835V8M9</accession>
<organism evidence="1 2">
    <name type="scientific">Vanilla planifolia</name>
    <name type="common">Vanilla</name>
    <dbReference type="NCBI Taxonomy" id="51239"/>
    <lineage>
        <taxon>Eukaryota</taxon>
        <taxon>Viridiplantae</taxon>
        <taxon>Streptophyta</taxon>
        <taxon>Embryophyta</taxon>
        <taxon>Tracheophyta</taxon>
        <taxon>Spermatophyta</taxon>
        <taxon>Magnoliopsida</taxon>
        <taxon>Liliopsida</taxon>
        <taxon>Asparagales</taxon>
        <taxon>Orchidaceae</taxon>
        <taxon>Vanilloideae</taxon>
        <taxon>Vanilleae</taxon>
        <taxon>Vanilla</taxon>
    </lineage>
</organism>